<gene>
    <name evidence="9" type="ORF">CLV49_2973</name>
    <name evidence="10" type="ORF">ELQ93_04385</name>
</gene>
<feature type="transmembrane region" description="Helical" evidence="6">
    <location>
        <begin position="212"/>
        <end position="237"/>
    </location>
</feature>
<comment type="caution">
    <text evidence="9">The sequence shown here is derived from an EMBL/GenBank/DDBJ whole genome shotgun (WGS) entry which is preliminary data.</text>
</comment>
<feature type="transmembrane region" description="Helical" evidence="6">
    <location>
        <begin position="187"/>
        <end position="206"/>
    </location>
</feature>
<dbReference type="SUPFAM" id="SSF103481">
    <property type="entry name" value="Multidrug resistance efflux transporter EmrE"/>
    <property type="match status" value="2"/>
</dbReference>
<evidence type="ECO:0000256" key="6">
    <source>
        <dbReference type="SAM" id="Phobius"/>
    </source>
</evidence>
<dbReference type="PANTHER" id="PTHR32322:SF2">
    <property type="entry name" value="EAMA DOMAIN-CONTAINING PROTEIN"/>
    <property type="match status" value="1"/>
</dbReference>
<evidence type="ECO:0000313" key="12">
    <source>
        <dbReference type="Proteomes" id="UP000268291"/>
    </source>
</evidence>
<dbReference type="InterPro" id="IPR000620">
    <property type="entry name" value="EamA_dom"/>
</dbReference>
<evidence type="ECO:0000256" key="5">
    <source>
        <dbReference type="ARBA" id="ARBA00023136"/>
    </source>
</evidence>
<reference evidence="10 12" key="2">
    <citation type="submission" date="2018-12" db="EMBL/GenBank/DDBJ databases">
        <authorList>
            <person name="hu s."/>
            <person name="Xu Y."/>
            <person name="Xu B."/>
            <person name="Li F."/>
        </authorList>
    </citation>
    <scope>NUCLEOTIDE SEQUENCE [LARGE SCALE GENOMIC DNA]</scope>
    <source>
        <strain evidence="10 12">KSW2-17</strain>
    </source>
</reference>
<reference evidence="9 11" key="1">
    <citation type="submission" date="2018-03" db="EMBL/GenBank/DDBJ databases">
        <title>Genomic Encyclopedia of Archaeal and Bacterial Type Strains, Phase II (KMG-II): from individual species to whole genera.</title>
        <authorList>
            <person name="Goeker M."/>
        </authorList>
    </citation>
    <scope>NUCLEOTIDE SEQUENCE [LARGE SCALE GENOMIC DNA]</scope>
    <source>
        <strain evidence="9 11">DSM 21548</strain>
    </source>
</reference>
<evidence type="ECO:0000256" key="4">
    <source>
        <dbReference type="ARBA" id="ARBA00022989"/>
    </source>
</evidence>
<dbReference type="Pfam" id="PF00892">
    <property type="entry name" value="EamA"/>
    <property type="match status" value="2"/>
</dbReference>
<name>A0A2P8GZE0_9MICO</name>
<feature type="transmembrane region" description="Helical" evidence="6">
    <location>
        <begin position="159"/>
        <end position="180"/>
    </location>
</feature>
<feature type="signal peptide" evidence="7">
    <location>
        <begin position="1"/>
        <end position="21"/>
    </location>
</feature>
<evidence type="ECO:0000313" key="10">
    <source>
        <dbReference type="EMBL" id="RUQ86244.1"/>
    </source>
</evidence>
<comment type="similarity">
    <text evidence="2">Belongs to the EamA transporter family.</text>
</comment>
<dbReference type="RefSeq" id="WP_106564219.1">
    <property type="nucleotide sequence ID" value="NZ_PYAU01000001.1"/>
</dbReference>
<evidence type="ECO:0000256" key="2">
    <source>
        <dbReference type="ARBA" id="ARBA00007362"/>
    </source>
</evidence>
<dbReference type="OrthoDB" id="3577499at2"/>
<feature type="transmembrane region" description="Helical" evidence="6">
    <location>
        <begin position="70"/>
        <end position="91"/>
    </location>
</feature>
<keyword evidence="5 6" id="KW-0472">Membrane</keyword>
<evidence type="ECO:0000313" key="9">
    <source>
        <dbReference type="EMBL" id="PSL39339.1"/>
    </source>
</evidence>
<dbReference type="Proteomes" id="UP000268291">
    <property type="component" value="Unassembled WGS sequence"/>
</dbReference>
<keyword evidence="7" id="KW-0732">Signal</keyword>
<evidence type="ECO:0000256" key="1">
    <source>
        <dbReference type="ARBA" id="ARBA00004141"/>
    </source>
</evidence>
<evidence type="ECO:0000256" key="7">
    <source>
        <dbReference type="SAM" id="SignalP"/>
    </source>
</evidence>
<keyword evidence="12" id="KW-1185">Reference proteome</keyword>
<accession>A0A2P8GZE0</accession>
<feature type="transmembrane region" description="Helical" evidence="6">
    <location>
        <begin position="128"/>
        <end position="147"/>
    </location>
</feature>
<feature type="transmembrane region" description="Helical" evidence="6">
    <location>
        <begin position="275"/>
        <end position="294"/>
    </location>
</feature>
<dbReference type="EMBL" id="RZGY01000001">
    <property type="protein sequence ID" value="RUQ86244.1"/>
    <property type="molecule type" value="Genomic_DNA"/>
</dbReference>
<dbReference type="InterPro" id="IPR050638">
    <property type="entry name" value="AA-Vitamin_Transporters"/>
</dbReference>
<dbReference type="GO" id="GO:0016020">
    <property type="term" value="C:membrane"/>
    <property type="evidence" value="ECO:0007669"/>
    <property type="project" value="UniProtKB-SubCell"/>
</dbReference>
<evidence type="ECO:0000256" key="3">
    <source>
        <dbReference type="ARBA" id="ARBA00022692"/>
    </source>
</evidence>
<evidence type="ECO:0000313" key="11">
    <source>
        <dbReference type="Proteomes" id="UP000241203"/>
    </source>
</evidence>
<dbReference type="Proteomes" id="UP000241203">
    <property type="component" value="Unassembled WGS sequence"/>
</dbReference>
<dbReference type="InterPro" id="IPR037185">
    <property type="entry name" value="EmrE-like"/>
</dbReference>
<dbReference type="EMBL" id="PYAU01000001">
    <property type="protein sequence ID" value="PSL39339.1"/>
    <property type="molecule type" value="Genomic_DNA"/>
</dbReference>
<sequence>MPVLFVLLAAVCFGTTGTALALGPGDASPLGAGAVRIVIGGGILAAVVLVRRPRGPLPAGIAGDSPARRIPSTALVAIGSLGIVAYQPAFFLGTTRVGVAVGTVVALGSAPIFTGAFEWLVTRRFPGLVWAGATAIATGGVVLLSGGTDGAIAPDPVGLAGSLAAGASYGVYALVAKILIARGAESAWTMGTLFGAAAVLSIPLALSTDLRWLVSLEGLAVALWLGVVTTAVAYLLFGRGLVGLSAATASTVTLAEPVTATLLGLVVLGERLSPSAVGGVCVIAVAIVVLVVPWTRLVRSRRAVGGVV</sequence>
<feature type="domain" description="EamA" evidence="8">
    <location>
        <begin position="3"/>
        <end position="145"/>
    </location>
</feature>
<feature type="transmembrane region" description="Helical" evidence="6">
    <location>
        <begin position="244"/>
        <end position="269"/>
    </location>
</feature>
<feature type="chain" id="PRO_5015180351" evidence="7">
    <location>
        <begin position="22"/>
        <end position="308"/>
    </location>
</feature>
<evidence type="ECO:0000259" key="8">
    <source>
        <dbReference type="Pfam" id="PF00892"/>
    </source>
</evidence>
<feature type="transmembrane region" description="Helical" evidence="6">
    <location>
        <begin position="97"/>
        <end position="121"/>
    </location>
</feature>
<organism evidence="9 11">
    <name type="scientific">Labedella gwakjiensis</name>
    <dbReference type="NCBI Taxonomy" id="390269"/>
    <lineage>
        <taxon>Bacteria</taxon>
        <taxon>Bacillati</taxon>
        <taxon>Actinomycetota</taxon>
        <taxon>Actinomycetes</taxon>
        <taxon>Micrococcales</taxon>
        <taxon>Microbacteriaceae</taxon>
        <taxon>Labedella</taxon>
    </lineage>
</organism>
<dbReference type="PANTHER" id="PTHR32322">
    <property type="entry name" value="INNER MEMBRANE TRANSPORTER"/>
    <property type="match status" value="1"/>
</dbReference>
<comment type="subcellular location">
    <subcellularLocation>
        <location evidence="1">Membrane</location>
        <topology evidence="1">Multi-pass membrane protein</topology>
    </subcellularLocation>
</comment>
<proteinExistence type="inferred from homology"/>
<feature type="domain" description="EamA" evidence="8">
    <location>
        <begin position="159"/>
        <end position="291"/>
    </location>
</feature>
<protein>
    <submittedName>
        <fullName evidence="9">DME family drug/metabolite transporter</fullName>
    </submittedName>
    <submittedName>
        <fullName evidence="10">EamA family transporter</fullName>
    </submittedName>
</protein>
<dbReference type="AlphaFoldDB" id="A0A2P8GZE0"/>
<feature type="transmembrane region" description="Helical" evidence="6">
    <location>
        <begin position="31"/>
        <end position="50"/>
    </location>
</feature>
<keyword evidence="4 6" id="KW-1133">Transmembrane helix</keyword>
<keyword evidence="3 6" id="KW-0812">Transmembrane</keyword>